<feature type="compositionally biased region" description="Polar residues" evidence="1">
    <location>
        <begin position="291"/>
        <end position="304"/>
    </location>
</feature>
<feature type="region of interest" description="Disordered" evidence="1">
    <location>
        <begin position="84"/>
        <end position="304"/>
    </location>
</feature>
<feature type="region of interest" description="Disordered" evidence="1">
    <location>
        <begin position="1"/>
        <end position="26"/>
    </location>
</feature>
<evidence type="ECO:0000256" key="1">
    <source>
        <dbReference type="SAM" id="MobiDB-lite"/>
    </source>
</evidence>
<accession>A0A9P7ATB9</accession>
<dbReference type="Proteomes" id="UP000719766">
    <property type="component" value="Unassembled WGS sequence"/>
</dbReference>
<dbReference type="GeneID" id="64600289"/>
<dbReference type="OrthoDB" id="2668048at2759"/>
<keyword evidence="3" id="KW-1185">Reference proteome</keyword>
<feature type="region of interest" description="Disordered" evidence="1">
    <location>
        <begin position="647"/>
        <end position="675"/>
    </location>
</feature>
<organism evidence="2 3">
    <name type="scientific">Suillus plorans</name>
    <dbReference type="NCBI Taxonomy" id="116603"/>
    <lineage>
        <taxon>Eukaryota</taxon>
        <taxon>Fungi</taxon>
        <taxon>Dikarya</taxon>
        <taxon>Basidiomycota</taxon>
        <taxon>Agaricomycotina</taxon>
        <taxon>Agaricomycetes</taxon>
        <taxon>Agaricomycetidae</taxon>
        <taxon>Boletales</taxon>
        <taxon>Suillineae</taxon>
        <taxon>Suillaceae</taxon>
        <taxon>Suillus</taxon>
    </lineage>
</organism>
<proteinExistence type="predicted"/>
<protein>
    <submittedName>
        <fullName evidence="2">Uncharacterized protein</fullName>
    </submittedName>
</protein>
<feature type="region of interest" description="Disordered" evidence="1">
    <location>
        <begin position="46"/>
        <end position="67"/>
    </location>
</feature>
<sequence>MTTGTSDEADASSFTSPVTPHSDLEPEQFSRLANQSLNYRHQYEPDYSIDPCLRSDSQEDVSSKKRKIEALTTYPEASTLSLSPHVHIEDRGRSRFSSRSPVMAQKSKRLDESCATSSQLPVNRQSQVLQRLKQIQRSRIPTMHNPTASTRPSSMAPPPSGRPTSSSKPASYSKLPAPSAPRSAPPSHPPVAAVTGRTTTPKPVPSSRPFLTEKGLASKASKSKPTNSNLMQPIWFATPRNANSAKSAQRMAAASHTPPAHEDDTDDDLLESRTLLQPAKGPSQKERASAHSKTQLQASRQHNYIESSQTEILRLRKEQARLSDHHAAMTTRLEGEIESLIKRIEALEICEPAALVATGVRNNAMNSAIRQVLFKMMGIEFNEALPDSLDGKDNYWTEIDFLDIDGTTTMATRVLRPKWPDSWTNNSKWHKSFFERFRRDASNYEPTLSQDTIKEIPDKTLRSVAGKVFKTLKESYKEGNRPIGLQSLNVAIACREKRQIDKSKLAIEARKNLPDLKDQQYDFAFTSKWQSTDYSASDASHQSSSDEVDIVVNKRRKAYKKPKKEDIFTTHPPAWRSKDYRNLSQLIKDKVEQIVAERDADKKNWMKKRVLRQQGQPRPADSLPQHNTLKTPRWAVSTRWLKSLMQEDRERQEALMTDDHDADMSYSETSSSKSG</sequence>
<feature type="compositionally biased region" description="Polar residues" evidence="1">
    <location>
        <begin position="114"/>
        <end position="153"/>
    </location>
</feature>
<evidence type="ECO:0000313" key="3">
    <source>
        <dbReference type="Proteomes" id="UP000719766"/>
    </source>
</evidence>
<dbReference type="RefSeq" id="XP_041160779.1">
    <property type="nucleotide sequence ID" value="XM_041306525.1"/>
</dbReference>
<feature type="compositionally biased region" description="Basic and acidic residues" evidence="1">
    <location>
        <begin position="647"/>
        <end position="663"/>
    </location>
</feature>
<reference evidence="2" key="1">
    <citation type="journal article" date="2020" name="New Phytol.">
        <title>Comparative genomics reveals dynamic genome evolution in host specialist ectomycorrhizal fungi.</title>
        <authorList>
            <person name="Lofgren L.A."/>
            <person name="Nguyen N.H."/>
            <person name="Vilgalys R."/>
            <person name="Ruytinx J."/>
            <person name="Liao H.L."/>
            <person name="Branco S."/>
            <person name="Kuo A."/>
            <person name="LaButti K."/>
            <person name="Lipzen A."/>
            <person name="Andreopoulos W."/>
            <person name="Pangilinan J."/>
            <person name="Riley R."/>
            <person name="Hundley H."/>
            <person name="Na H."/>
            <person name="Barry K."/>
            <person name="Grigoriev I.V."/>
            <person name="Stajich J.E."/>
            <person name="Kennedy P.G."/>
        </authorList>
    </citation>
    <scope>NUCLEOTIDE SEQUENCE</scope>
    <source>
        <strain evidence="2">S12</strain>
    </source>
</reference>
<comment type="caution">
    <text evidence="2">The sequence shown here is derived from an EMBL/GenBank/DDBJ whole genome shotgun (WGS) entry which is preliminary data.</text>
</comment>
<dbReference type="AlphaFoldDB" id="A0A9P7ATB9"/>
<feature type="compositionally biased region" description="Polar residues" evidence="1">
    <location>
        <begin position="1"/>
        <end position="19"/>
    </location>
</feature>
<dbReference type="EMBL" id="JABBWE010000025">
    <property type="protein sequence ID" value="KAG1794668.1"/>
    <property type="molecule type" value="Genomic_DNA"/>
</dbReference>
<gene>
    <name evidence="2" type="ORF">HD556DRAFT_1442857</name>
</gene>
<feature type="compositionally biased region" description="Polar residues" evidence="1">
    <location>
        <begin position="666"/>
        <end position="675"/>
    </location>
</feature>
<name>A0A9P7ATB9_9AGAM</name>
<evidence type="ECO:0000313" key="2">
    <source>
        <dbReference type="EMBL" id="KAG1794668.1"/>
    </source>
</evidence>